<protein>
    <submittedName>
        <fullName evidence="1">Uncharacterized protein</fullName>
    </submittedName>
</protein>
<organism evidence="1 2">
    <name type="scientific">Agromyces seonyuensis</name>
    <dbReference type="NCBI Taxonomy" id="2662446"/>
    <lineage>
        <taxon>Bacteria</taxon>
        <taxon>Bacillati</taxon>
        <taxon>Actinomycetota</taxon>
        <taxon>Actinomycetes</taxon>
        <taxon>Micrococcales</taxon>
        <taxon>Microbacteriaceae</taxon>
        <taxon>Agromyces</taxon>
    </lineage>
</organism>
<evidence type="ECO:0000313" key="1">
    <source>
        <dbReference type="EMBL" id="MWB98308.1"/>
    </source>
</evidence>
<evidence type="ECO:0000313" key="2">
    <source>
        <dbReference type="Proteomes" id="UP000438182"/>
    </source>
</evidence>
<dbReference type="RefSeq" id="WP_160423645.1">
    <property type="nucleotide sequence ID" value="NZ_WSTA01000023.1"/>
</dbReference>
<dbReference type="AlphaFoldDB" id="A0A6I4NVA2"/>
<comment type="caution">
    <text evidence="1">The sequence shown here is derived from an EMBL/GenBank/DDBJ whole genome shotgun (WGS) entry which is preliminary data.</text>
</comment>
<dbReference type="Proteomes" id="UP000438182">
    <property type="component" value="Unassembled WGS sequence"/>
</dbReference>
<gene>
    <name evidence="1" type="ORF">GB864_07065</name>
</gene>
<name>A0A6I4NVA2_9MICO</name>
<dbReference type="EMBL" id="WSTA01000023">
    <property type="protein sequence ID" value="MWB98308.1"/>
    <property type="molecule type" value="Genomic_DNA"/>
</dbReference>
<keyword evidence="2" id="KW-1185">Reference proteome</keyword>
<reference evidence="1 2" key="1">
    <citation type="submission" date="2019-12" db="EMBL/GenBank/DDBJ databases">
        <authorList>
            <person name="Kim Y.S."/>
        </authorList>
    </citation>
    <scope>NUCLEOTIDE SEQUENCE [LARGE SCALE GENOMIC DNA]</scope>
    <source>
        <strain evidence="1 2">MMS17-SY077</strain>
    </source>
</reference>
<accession>A0A6I4NVA2</accession>
<proteinExistence type="predicted"/>
<sequence>MSTVEELRQELLAKRAATAAADAEAGRDLEAEREARDDWRVRSQRTTSLLLLWWATAPECPMYGHATRDCRCRTTNNREEAEQHVAEQNALIRAVRVAAKVLEKR</sequence>